<dbReference type="PANTHER" id="PTHR33991">
    <property type="entry name" value="DNA REPAIR PROTEIN RECO"/>
    <property type="match status" value="1"/>
</dbReference>
<dbReference type="InterPro" id="IPR022572">
    <property type="entry name" value="DNA_rep/recomb_RecO_N"/>
</dbReference>
<keyword evidence="5 7" id="KW-0234">DNA repair</keyword>
<evidence type="ECO:0000259" key="8">
    <source>
        <dbReference type="Pfam" id="PF11967"/>
    </source>
</evidence>
<dbReference type="NCBIfam" id="TIGR00613">
    <property type="entry name" value="reco"/>
    <property type="match status" value="1"/>
</dbReference>
<dbReference type="Pfam" id="PF02565">
    <property type="entry name" value="RecO_C"/>
    <property type="match status" value="1"/>
</dbReference>
<sequence>MLVNTKALVISTVKYAEADLIVKCFTKSFGIKSYLLKGVLKSKKGKIRASYFQPLTLLEITALHKDKGTLEYLREVKVDYPYQTLHSNVAKSALVLFLSEVLKQSIIEEEPNDSLYLFLKESLIWLDENESYASFHILFLLKLTEYLGFSPDTSTIKQPIFNPVEGIFQQDISNIYCVELTPENQGLKQLFGIKFDDITALKLTKKQRQNTLDLLLLYFQLHIQGFKKPKSLAVLHQIFN</sequence>
<dbReference type="Gene3D" id="1.20.1440.120">
    <property type="entry name" value="Recombination protein O, C-terminal domain"/>
    <property type="match status" value="1"/>
</dbReference>
<dbReference type="InterPro" id="IPR003717">
    <property type="entry name" value="RecO"/>
</dbReference>
<evidence type="ECO:0000256" key="2">
    <source>
        <dbReference type="ARBA" id="ARBA00021310"/>
    </source>
</evidence>
<evidence type="ECO:0000256" key="6">
    <source>
        <dbReference type="ARBA" id="ARBA00033409"/>
    </source>
</evidence>
<dbReference type="GO" id="GO:0043590">
    <property type="term" value="C:bacterial nucleoid"/>
    <property type="evidence" value="ECO:0007669"/>
    <property type="project" value="TreeGrafter"/>
</dbReference>
<gene>
    <name evidence="7 9" type="primary">recO</name>
    <name evidence="9" type="ORF">GCM10011312_02200</name>
</gene>
<comment type="caution">
    <text evidence="9">The sequence shown here is derived from an EMBL/GenBank/DDBJ whole genome shotgun (WGS) entry which is preliminary data.</text>
</comment>
<proteinExistence type="inferred from homology"/>
<evidence type="ECO:0000256" key="3">
    <source>
        <dbReference type="ARBA" id="ARBA00022763"/>
    </source>
</evidence>
<evidence type="ECO:0000256" key="5">
    <source>
        <dbReference type="ARBA" id="ARBA00023204"/>
    </source>
</evidence>
<evidence type="ECO:0000313" key="9">
    <source>
        <dbReference type="EMBL" id="GGD81400.1"/>
    </source>
</evidence>
<dbReference type="SUPFAM" id="SSF50249">
    <property type="entry name" value="Nucleic acid-binding proteins"/>
    <property type="match status" value="1"/>
</dbReference>
<dbReference type="PANTHER" id="PTHR33991:SF1">
    <property type="entry name" value="DNA REPAIR PROTEIN RECO"/>
    <property type="match status" value="1"/>
</dbReference>
<keyword evidence="4 7" id="KW-0233">DNA recombination</keyword>
<protein>
    <recommendedName>
        <fullName evidence="2 7">DNA repair protein RecO</fullName>
    </recommendedName>
    <alternativeName>
        <fullName evidence="6 7">Recombination protein O</fullName>
    </alternativeName>
</protein>
<dbReference type="HAMAP" id="MF_00201">
    <property type="entry name" value="RecO"/>
    <property type="match status" value="1"/>
</dbReference>
<comment type="function">
    <text evidence="7">Involved in DNA repair and RecF pathway recombination.</text>
</comment>
<dbReference type="AlphaFoldDB" id="A0A8J2V7H2"/>
<keyword evidence="10" id="KW-1185">Reference proteome</keyword>
<name>A0A8J2V7H2_9FLAO</name>
<evidence type="ECO:0000256" key="1">
    <source>
        <dbReference type="ARBA" id="ARBA00007452"/>
    </source>
</evidence>
<dbReference type="RefSeq" id="WP_188438608.1">
    <property type="nucleotide sequence ID" value="NZ_BMGK01000001.1"/>
</dbReference>
<dbReference type="Pfam" id="PF11967">
    <property type="entry name" value="RecO_N"/>
    <property type="match status" value="1"/>
</dbReference>
<reference evidence="9" key="1">
    <citation type="journal article" date="2014" name="Int. J. Syst. Evol. Microbiol.">
        <title>Complete genome sequence of Corynebacterium casei LMG S-19264T (=DSM 44701T), isolated from a smear-ripened cheese.</title>
        <authorList>
            <consortium name="US DOE Joint Genome Institute (JGI-PGF)"/>
            <person name="Walter F."/>
            <person name="Albersmeier A."/>
            <person name="Kalinowski J."/>
            <person name="Ruckert C."/>
        </authorList>
    </citation>
    <scope>NUCLEOTIDE SEQUENCE</scope>
    <source>
        <strain evidence="9">CGMCC 1.12924</strain>
    </source>
</reference>
<dbReference type="EMBL" id="BMGK01000001">
    <property type="protein sequence ID" value="GGD81400.1"/>
    <property type="molecule type" value="Genomic_DNA"/>
</dbReference>
<dbReference type="SUPFAM" id="SSF57863">
    <property type="entry name" value="ArfGap/RecO-like zinc finger"/>
    <property type="match status" value="1"/>
</dbReference>
<dbReference type="InterPro" id="IPR012340">
    <property type="entry name" value="NA-bd_OB-fold"/>
</dbReference>
<dbReference type="Gene3D" id="2.40.50.140">
    <property type="entry name" value="Nucleic acid-binding proteins"/>
    <property type="match status" value="1"/>
</dbReference>
<evidence type="ECO:0000256" key="7">
    <source>
        <dbReference type="HAMAP-Rule" id="MF_00201"/>
    </source>
</evidence>
<dbReference type="GO" id="GO:0006310">
    <property type="term" value="P:DNA recombination"/>
    <property type="evidence" value="ECO:0007669"/>
    <property type="project" value="UniProtKB-UniRule"/>
</dbReference>
<dbReference type="Proteomes" id="UP000652231">
    <property type="component" value="Unassembled WGS sequence"/>
</dbReference>
<dbReference type="InterPro" id="IPR042242">
    <property type="entry name" value="RecO_C"/>
</dbReference>
<evidence type="ECO:0000313" key="10">
    <source>
        <dbReference type="Proteomes" id="UP000652231"/>
    </source>
</evidence>
<feature type="domain" description="DNA replication/recombination mediator RecO N-terminal" evidence="8">
    <location>
        <begin position="1"/>
        <end position="78"/>
    </location>
</feature>
<accession>A0A8J2V7H2</accession>
<organism evidence="9 10">
    <name type="scientific">Planktosalinus lacus</name>
    <dbReference type="NCBI Taxonomy" id="1526573"/>
    <lineage>
        <taxon>Bacteria</taxon>
        <taxon>Pseudomonadati</taxon>
        <taxon>Bacteroidota</taxon>
        <taxon>Flavobacteriia</taxon>
        <taxon>Flavobacteriales</taxon>
        <taxon>Flavobacteriaceae</taxon>
        <taxon>Planktosalinus</taxon>
    </lineage>
</organism>
<dbReference type="GO" id="GO:0006302">
    <property type="term" value="P:double-strand break repair"/>
    <property type="evidence" value="ECO:0007669"/>
    <property type="project" value="TreeGrafter"/>
</dbReference>
<evidence type="ECO:0000256" key="4">
    <source>
        <dbReference type="ARBA" id="ARBA00023172"/>
    </source>
</evidence>
<dbReference type="InterPro" id="IPR037278">
    <property type="entry name" value="ARFGAP/RecO"/>
</dbReference>
<keyword evidence="3 7" id="KW-0227">DNA damage</keyword>
<reference evidence="9" key="2">
    <citation type="submission" date="2020-09" db="EMBL/GenBank/DDBJ databases">
        <authorList>
            <person name="Sun Q."/>
            <person name="Zhou Y."/>
        </authorList>
    </citation>
    <scope>NUCLEOTIDE SEQUENCE</scope>
    <source>
        <strain evidence="9">CGMCC 1.12924</strain>
    </source>
</reference>
<comment type="similarity">
    <text evidence="1 7">Belongs to the RecO family.</text>
</comment>